<keyword evidence="1" id="KW-0472">Membrane</keyword>
<organism evidence="2 3">
    <name type="scientific">Streptacidiphilus jiangxiensis</name>
    <dbReference type="NCBI Taxonomy" id="235985"/>
    <lineage>
        <taxon>Bacteria</taxon>
        <taxon>Bacillati</taxon>
        <taxon>Actinomycetota</taxon>
        <taxon>Actinomycetes</taxon>
        <taxon>Kitasatosporales</taxon>
        <taxon>Streptomycetaceae</taxon>
        <taxon>Streptacidiphilus</taxon>
    </lineage>
</organism>
<gene>
    <name evidence="2" type="ORF">SAMN05414137_102475</name>
</gene>
<keyword evidence="3" id="KW-1185">Reference proteome</keyword>
<accession>A0A1H7I868</accession>
<dbReference type="RefSeq" id="WP_042443787.1">
    <property type="nucleotide sequence ID" value="NZ_BBPN01000005.1"/>
</dbReference>
<evidence type="ECO:0000256" key="1">
    <source>
        <dbReference type="SAM" id="Phobius"/>
    </source>
</evidence>
<feature type="transmembrane region" description="Helical" evidence="1">
    <location>
        <begin position="233"/>
        <end position="256"/>
    </location>
</feature>
<feature type="transmembrane region" description="Helical" evidence="1">
    <location>
        <begin position="332"/>
        <end position="353"/>
    </location>
</feature>
<reference evidence="3" key="1">
    <citation type="submission" date="2016-10" db="EMBL/GenBank/DDBJ databases">
        <authorList>
            <person name="Varghese N."/>
        </authorList>
    </citation>
    <scope>NUCLEOTIDE SEQUENCE [LARGE SCALE GENOMIC DNA]</scope>
    <source>
        <strain evidence="3">DSM 45096 / BCRC 16803 / CGMCC 4.1857 / CIP 109030 / JCM 12277 / KCTC 19219 / NBRC 100920 / 33214</strain>
    </source>
</reference>
<dbReference type="AlphaFoldDB" id="A0A1H7I868"/>
<feature type="transmembrane region" description="Helical" evidence="1">
    <location>
        <begin position="6"/>
        <end position="27"/>
    </location>
</feature>
<evidence type="ECO:0000313" key="3">
    <source>
        <dbReference type="Proteomes" id="UP000183015"/>
    </source>
</evidence>
<name>A0A1H7I868_STRJI</name>
<dbReference type="Proteomes" id="UP000183015">
    <property type="component" value="Unassembled WGS sequence"/>
</dbReference>
<keyword evidence="1" id="KW-1133">Transmembrane helix</keyword>
<sequence length="511" mass="53844">MVSSFVSSFVGLVVLPLVVAGLVRWAAARRRRGLAAGRAVHFRGRLDGRKGRLLVDPRLDTPVFLGQDGSATALPRGGKAVDATALPNRTGQPAFERVGLRYRTPEGATVRLSLGTHDARTVGTWLNEPTDAVPSPRPRRLPVAPLWAVLALAFSALVVLAAVDVALLGTHTTAEVVSVDGRGGICVVRWAGGSEQSTVDCDTAQARAGDHEAIIALPWPFLGKAVDTVTTSWVAVVSGGGSGLLGLAGAVVLTPLACARRVRRAQAAGPLSPTPQSATPDNDEDDWPSLADGLSYASLSAVARYADRHGPGAKFSAPRRRSDQASLGPRRWAAAAVLGTEAWFLLALSVGGMLDDHFHLGHWRFLLLGPVAVAALARIGWFTLDRAATCGPVLRAVREGGGQPMRYVRLRRETGVTALVLFPAEGGEAAAPQYVQLISACRGGERRTVGGPAPVGEALVHDSGTGLLLCEIDGVRYLPRGRVLEIDAEPVRGREELLRLAGTHRRPVDPS</sequence>
<keyword evidence="1" id="KW-0812">Transmembrane</keyword>
<feature type="transmembrane region" description="Helical" evidence="1">
    <location>
        <begin position="146"/>
        <end position="168"/>
    </location>
</feature>
<proteinExistence type="predicted"/>
<dbReference type="EMBL" id="FOAZ01000002">
    <property type="protein sequence ID" value="SEK56765.1"/>
    <property type="molecule type" value="Genomic_DNA"/>
</dbReference>
<feature type="transmembrane region" description="Helical" evidence="1">
    <location>
        <begin position="365"/>
        <end position="384"/>
    </location>
</feature>
<dbReference type="eggNOG" id="ENOG5031N43">
    <property type="taxonomic scope" value="Bacteria"/>
</dbReference>
<evidence type="ECO:0000313" key="2">
    <source>
        <dbReference type="EMBL" id="SEK56765.1"/>
    </source>
</evidence>
<protein>
    <submittedName>
        <fullName evidence="2">Uncharacterized protein</fullName>
    </submittedName>
</protein>
<dbReference type="OrthoDB" id="3967861at2"/>